<evidence type="ECO:0000259" key="9">
    <source>
        <dbReference type="Pfam" id="PF07156"/>
    </source>
</evidence>
<keyword evidence="11" id="KW-1185">Reference proteome</keyword>
<sequence length="520" mass="58416">MAAPCRSSMWDFYILTILLILPVFQQSAVGQDDGEVPKIGIVGGGIGGTAAAFYLRQLFGDQAEIDVFEGERVGGRLALINIDGQDYEAGGAIIHPKNQYMVNFTQMFGLGRRENSKEGRGTLGLYAGDGIYFQTSSWSAVTMAKLFWRYGWDLKRIQDWVADMLVSFSRIYEYQDKGMAFTTVEDLLRAMDEKFINYTRITARTMLKDAGFSEKFINELVTAGLRDNYGQTPEVHGFVGAVCMAGVEHGLWSIKGGNKQVPERLLKASKANFIPGKVTHVFLVKSDAGTVSYEVQYEKTSAQQGAEDKTGSREYDLVIIASPLKGGSKLQIKFEEFPSTMKVPDIPFHNLEAMFVHGRPNITTFRVERLEDFPGDVATTDQSVFFNKIGEQFPVTQKDHLKGKPDDVEGYSIWKTFLNKVPSEMQVTSLFDSRKDLRLVNWLAYPEYRPTKELPTFVLYDRLYYLNAIEAAASAMEMSVVGARNVALLAYNQWQGNFDRIDEFGFPEENTASESRSDEL</sequence>
<evidence type="ECO:0000256" key="7">
    <source>
        <dbReference type="ARBA" id="ARBA00023180"/>
    </source>
</evidence>
<dbReference type="PANTHER" id="PTHR15944">
    <property type="entry name" value="FARNESYLCYSTEINE LYASE"/>
    <property type="match status" value="1"/>
</dbReference>
<dbReference type="AlphaFoldDB" id="A0ABD0KCC0"/>
<accession>A0ABD0KCC0</accession>
<reference evidence="10 11" key="1">
    <citation type="journal article" date="2023" name="Sci. Data">
        <title>Genome assembly of the Korean intertidal mud-creeper Batillaria attramentaria.</title>
        <authorList>
            <person name="Patra A.K."/>
            <person name="Ho P.T."/>
            <person name="Jun S."/>
            <person name="Lee S.J."/>
            <person name="Kim Y."/>
            <person name="Won Y.J."/>
        </authorList>
    </citation>
    <scope>NUCLEOTIDE SEQUENCE [LARGE SCALE GENOMIC DNA]</scope>
    <source>
        <strain evidence="10">Wonlab-2016</strain>
    </source>
</reference>
<dbReference type="InterPro" id="IPR010795">
    <property type="entry name" value="Prenylcys_lyase"/>
</dbReference>
<dbReference type="Proteomes" id="UP001519460">
    <property type="component" value="Unassembled WGS sequence"/>
</dbReference>
<dbReference type="Gene3D" id="3.50.50.60">
    <property type="entry name" value="FAD/NAD(P)-binding domain"/>
    <property type="match status" value="1"/>
</dbReference>
<evidence type="ECO:0000256" key="5">
    <source>
        <dbReference type="ARBA" id="ARBA00022827"/>
    </source>
</evidence>
<dbReference type="GO" id="GO:0016491">
    <property type="term" value="F:oxidoreductase activity"/>
    <property type="evidence" value="ECO:0007669"/>
    <property type="project" value="UniProtKB-KW"/>
</dbReference>
<dbReference type="PANTHER" id="PTHR15944:SF0">
    <property type="entry name" value="PRENYLCYSTEINE LYASE DOMAIN-CONTAINING PROTEIN"/>
    <property type="match status" value="1"/>
</dbReference>
<evidence type="ECO:0000313" key="10">
    <source>
        <dbReference type="EMBL" id="KAK7484778.1"/>
    </source>
</evidence>
<protein>
    <recommendedName>
        <fullName evidence="9">Prenylcysteine lyase domain-containing protein</fullName>
    </recommendedName>
</protein>
<gene>
    <name evidence="10" type="ORF">BaRGS_00023952</name>
</gene>
<dbReference type="InterPro" id="IPR017046">
    <property type="entry name" value="Prenylcysteine_Oxase1"/>
</dbReference>
<dbReference type="InterPro" id="IPR036188">
    <property type="entry name" value="FAD/NAD-bd_sf"/>
</dbReference>
<dbReference type="EMBL" id="JACVVK020000204">
    <property type="protein sequence ID" value="KAK7484778.1"/>
    <property type="molecule type" value="Genomic_DNA"/>
</dbReference>
<evidence type="ECO:0000256" key="4">
    <source>
        <dbReference type="ARBA" id="ARBA00022729"/>
    </source>
</evidence>
<comment type="similarity">
    <text evidence="2">Belongs to the prenylcysteine oxidase family.</text>
</comment>
<evidence type="ECO:0000313" key="11">
    <source>
        <dbReference type="Proteomes" id="UP001519460"/>
    </source>
</evidence>
<keyword evidence="5" id="KW-0274">FAD</keyword>
<keyword evidence="3" id="KW-0285">Flavoprotein</keyword>
<dbReference type="Pfam" id="PF07156">
    <property type="entry name" value="Prenylcys_lyase"/>
    <property type="match status" value="1"/>
</dbReference>
<feature type="chain" id="PRO_5044805255" description="Prenylcysteine lyase domain-containing protein" evidence="8">
    <location>
        <begin position="31"/>
        <end position="520"/>
    </location>
</feature>
<evidence type="ECO:0000256" key="1">
    <source>
        <dbReference type="ARBA" id="ARBA00001974"/>
    </source>
</evidence>
<comment type="caution">
    <text evidence="10">The sequence shown here is derived from an EMBL/GenBank/DDBJ whole genome shotgun (WGS) entry which is preliminary data.</text>
</comment>
<proteinExistence type="inferred from homology"/>
<feature type="signal peptide" evidence="8">
    <location>
        <begin position="1"/>
        <end position="30"/>
    </location>
</feature>
<keyword evidence="7" id="KW-0325">Glycoprotein</keyword>
<evidence type="ECO:0000256" key="3">
    <source>
        <dbReference type="ARBA" id="ARBA00022630"/>
    </source>
</evidence>
<keyword evidence="6" id="KW-0560">Oxidoreductase</keyword>
<feature type="domain" description="Prenylcysteine lyase" evidence="9">
    <location>
        <begin position="133"/>
        <end position="503"/>
    </location>
</feature>
<keyword evidence="4 8" id="KW-0732">Signal</keyword>
<comment type="cofactor">
    <cofactor evidence="1">
        <name>FAD</name>
        <dbReference type="ChEBI" id="CHEBI:57692"/>
    </cofactor>
</comment>
<name>A0ABD0KCC0_9CAEN</name>
<evidence type="ECO:0000256" key="2">
    <source>
        <dbReference type="ARBA" id="ARBA00009967"/>
    </source>
</evidence>
<evidence type="ECO:0000256" key="6">
    <source>
        <dbReference type="ARBA" id="ARBA00023002"/>
    </source>
</evidence>
<dbReference type="SUPFAM" id="SSF51905">
    <property type="entry name" value="FAD/NAD(P)-binding domain"/>
    <property type="match status" value="1"/>
</dbReference>
<organism evidence="10 11">
    <name type="scientific">Batillaria attramentaria</name>
    <dbReference type="NCBI Taxonomy" id="370345"/>
    <lineage>
        <taxon>Eukaryota</taxon>
        <taxon>Metazoa</taxon>
        <taxon>Spiralia</taxon>
        <taxon>Lophotrochozoa</taxon>
        <taxon>Mollusca</taxon>
        <taxon>Gastropoda</taxon>
        <taxon>Caenogastropoda</taxon>
        <taxon>Sorbeoconcha</taxon>
        <taxon>Cerithioidea</taxon>
        <taxon>Batillariidae</taxon>
        <taxon>Batillaria</taxon>
    </lineage>
</organism>
<evidence type="ECO:0000256" key="8">
    <source>
        <dbReference type="SAM" id="SignalP"/>
    </source>
</evidence>
<dbReference type="Pfam" id="PF13450">
    <property type="entry name" value="NAD_binding_8"/>
    <property type="match status" value="1"/>
</dbReference>